<dbReference type="InterPro" id="IPR042242">
    <property type="entry name" value="RecO_C"/>
</dbReference>
<dbReference type="Pfam" id="PF11967">
    <property type="entry name" value="RecO_N"/>
    <property type="match status" value="1"/>
</dbReference>
<evidence type="ECO:0000256" key="2">
    <source>
        <dbReference type="ARBA" id="ARBA00021310"/>
    </source>
</evidence>
<dbReference type="SUPFAM" id="SSF57863">
    <property type="entry name" value="ArfGap/RecO-like zinc finger"/>
    <property type="match status" value="1"/>
</dbReference>
<evidence type="ECO:0000256" key="3">
    <source>
        <dbReference type="ARBA" id="ARBA00022763"/>
    </source>
</evidence>
<evidence type="ECO:0000256" key="5">
    <source>
        <dbReference type="ARBA" id="ARBA00023204"/>
    </source>
</evidence>
<dbReference type="EMBL" id="FQZM01000003">
    <property type="protein sequence ID" value="SHI31950.1"/>
    <property type="molecule type" value="Genomic_DNA"/>
</dbReference>
<organism evidence="9 10">
    <name type="scientific">Desulfofundulus thermosubterraneus DSM 16057</name>
    <dbReference type="NCBI Taxonomy" id="1121432"/>
    <lineage>
        <taxon>Bacteria</taxon>
        <taxon>Bacillati</taxon>
        <taxon>Bacillota</taxon>
        <taxon>Clostridia</taxon>
        <taxon>Eubacteriales</taxon>
        <taxon>Peptococcaceae</taxon>
        <taxon>Desulfofundulus</taxon>
    </lineage>
</organism>
<dbReference type="NCBIfam" id="TIGR00613">
    <property type="entry name" value="reco"/>
    <property type="match status" value="1"/>
</dbReference>
<dbReference type="Gene3D" id="1.20.1440.120">
    <property type="entry name" value="Recombination protein O, C-terminal domain"/>
    <property type="match status" value="1"/>
</dbReference>
<dbReference type="PANTHER" id="PTHR33991">
    <property type="entry name" value="DNA REPAIR PROTEIN RECO"/>
    <property type="match status" value="1"/>
</dbReference>
<comment type="function">
    <text evidence="7">Involved in DNA repair and RecF pathway recombination.</text>
</comment>
<sequence length="252" mass="28399">MWARVKLYKVRAVVLKSINIQEADQLLTLFSREKGKIRVMAYGACKPTSRKRGAVQPFSHSRFLLRRSNGLDAVSQCELLEMFPELRYRLDKLGYAVYLAEMVDGMTVEEEPSEAVFGLLLGTLRALGSGDGELLVRAFEIKLLSILGYRPCLERCILCQGPISAGEVVFHAGAGGVLCASCAGRNEGGLLCRRGTVELLRLLLRWDPGKLNQLQVGEIARKELKEVLRRHLEYHLDRRMKSTRFLELLEHV</sequence>
<dbReference type="GO" id="GO:0006310">
    <property type="term" value="P:DNA recombination"/>
    <property type="evidence" value="ECO:0007669"/>
    <property type="project" value="UniProtKB-UniRule"/>
</dbReference>
<dbReference type="InterPro" id="IPR022572">
    <property type="entry name" value="DNA_rep/recomb_RecO_N"/>
</dbReference>
<evidence type="ECO:0000256" key="4">
    <source>
        <dbReference type="ARBA" id="ARBA00023172"/>
    </source>
</evidence>
<evidence type="ECO:0000259" key="8">
    <source>
        <dbReference type="Pfam" id="PF11967"/>
    </source>
</evidence>
<dbReference type="Gene3D" id="2.40.50.140">
    <property type="entry name" value="Nucleic acid-binding proteins"/>
    <property type="match status" value="1"/>
</dbReference>
<dbReference type="InterPro" id="IPR003717">
    <property type="entry name" value="RecO"/>
</dbReference>
<evidence type="ECO:0000313" key="10">
    <source>
        <dbReference type="Proteomes" id="UP000184529"/>
    </source>
</evidence>
<gene>
    <name evidence="7" type="primary">recO</name>
    <name evidence="9" type="ORF">SAMN02745219_00025</name>
</gene>
<evidence type="ECO:0000313" key="9">
    <source>
        <dbReference type="EMBL" id="SHI31950.1"/>
    </source>
</evidence>
<dbReference type="Proteomes" id="UP000184529">
    <property type="component" value="Unassembled WGS sequence"/>
</dbReference>
<name>A0A1M6A645_9FIRM</name>
<keyword evidence="3 7" id="KW-0227">DNA damage</keyword>
<comment type="similarity">
    <text evidence="1 7">Belongs to the RecO family.</text>
</comment>
<protein>
    <recommendedName>
        <fullName evidence="2 7">DNA repair protein RecO</fullName>
    </recommendedName>
    <alternativeName>
        <fullName evidence="6 7">Recombination protein O</fullName>
    </alternativeName>
</protein>
<dbReference type="AlphaFoldDB" id="A0A1M6A645"/>
<feature type="domain" description="DNA replication/recombination mediator RecO N-terminal" evidence="8">
    <location>
        <begin position="7"/>
        <end position="83"/>
    </location>
</feature>
<dbReference type="GO" id="GO:0006302">
    <property type="term" value="P:double-strand break repair"/>
    <property type="evidence" value="ECO:0007669"/>
    <property type="project" value="TreeGrafter"/>
</dbReference>
<dbReference type="InterPro" id="IPR012340">
    <property type="entry name" value="NA-bd_OB-fold"/>
</dbReference>
<keyword evidence="5 7" id="KW-0234">DNA repair</keyword>
<dbReference type="STRING" id="1121432.SAMN02745219_00025"/>
<dbReference type="Pfam" id="PF02565">
    <property type="entry name" value="RecO_C"/>
    <property type="match status" value="1"/>
</dbReference>
<accession>A0A1M6A645</accession>
<dbReference type="PANTHER" id="PTHR33991:SF1">
    <property type="entry name" value="DNA REPAIR PROTEIN RECO"/>
    <property type="match status" value="1"/>
</dbReference>
<reference evidence="10" key="1">
    <citation type="submission" date="2016-11" db="EMBL/GenBank/DDBJ databases">
        <authorList>
            <person name="Varghese N."/>
            <person name="Submissions S."/>
        </authorList>
    </citation>
    <scope>NUCLEOTIDE SEQUENCE [LARGE SCALE GENOMIC DNA]</scope>
    <source>
        <strain evidence="10">DSM 16057</strain>
    </source>
</reference>
<evidence type="ECO:0000256" key="6">
    <source>
        <dbReference type="ARBA" id="ARBA00033409"/>
    </source>
</evidence>
<evidence type="ECO:0000256" key="7">
    <source>
        <dbReference type="HAMAP-Rule" id="MF_00201"/>
    </source>
</evidence>
<dbReference type="GO" id="GO:0043590">
    <property type="term" value="C:bacterial nucleoid"/>
    <property type="evidence" value="ECO:0007669"/>
    <property type="project" value="TreeGrafter"/>
</dbReference>
<keyword evidence="10" id="KW-1185">Reference proteome</keyword>
<keyword evidence="4 7" id="KW-0233">DNA recombination</keyword>
<dbReference type="SUPFAM" id="SSF50249">
    <property type="entry name" value="Nucleic acid-binding proteins"/>
    <property type="match status" value="1"/>
</dbReference>
<dbReference type="InterPro" id="IPR037278">
    <property type="entry name" value="ARFGAP/RecO"/>
</dbReference>
<dbReference type="HAMAP" id="MF_00201">
    <property type="entry name" value="RecO"/>
    <property type="match status" value="1"/>
</dbReference>
<evidence type="ECO:0000256" key="1">
    <source>
        <dbReference type="ARBA" id="ARBA00007452"/>
    </source>
</evidence>
<proteinExistence type="inferred from homology"/>